<dbReference type="InterPro" id="IPR047257">
    <property type="entry name" value="C2B_MCTP_PRT_plant"/>
</dbReference>
<dbReference type="FunFam" id="2.60.40.150:FF:000090">
    <property type="entry name" value="C2 domain-containing protein"/>
    <property type="match status" value="1"/>
</dbReference>
<feature type="domain" description="C2" evidence="10">
    <location>
        <begin position="175"/>
        <end position="298"/>
    </location>
</feature>
<keyword evidence="4" id="KW-0479">Metal-binding</keyword>
<dbReference type="InterPro" id="IPR047258">
    <property type="entry name" value="C2C_MCTP_PRT_plant"/>
</dbReference>
<dbReference type="GO" id="GO:0016020">
    <property type="term" value="C:membrane"/>
    <property type="evidence" value="ECO:0007669"/>
    <property type="project" value="UniProtKB-SubCell"/>
</dbReference>
<comment type="subcellular location">
    <subcellularLocation>
        <location evidence="1">Membrane</location>
        <topology evidence="1">Multi-pass membrane protein</topology>
    </subcellularLocation>
</comment>
<keyword evidence="5" id="KW-0677">Repeat</keyword>
<evidence type="ECO:0000256" key="3">
    <source>
        <dbReference type="ARBA" id="ARBA00022692"/>
    </source>
</evidence>
<dbReference type="Gene3D" id="2.60.40.150">
    <property type="entry name" value="C2 domain"/>
    <property type="match status" value="3"/>
</dbReference>
<feature type="transmembrane region" description="Helical" evidence="9">
    <location>
        <begin position="702"/>
        <end position="734"/>
    </location>
</feature>
<keyword evidence="7 9" id="KW-1133">Transmembrane helix</keyword>
<keyword evidence="3 9" id="KW-0812">Transmembrane</keyword>
<dbReference type="InterPro" id="IPR013583">
    <property type="entry name" value="MCTP_C"/>
</dbReference>
<dbReference type="PANTHER" id="PTHR31425">
    <property type="entry name" value="PHOSPHORIBOSYLANTHRANILATE TRANSFERASE ISOFORM 1"/>
    <property type="match status" value="1"/>
</dbReference>
<dbReference type="Pfam" id="PF00168">
    <property type="entry name" value="C2"/>
    <property type="match status" value="3"/>
</dbReference>
<gene>
    <name evidence="11" type="ORF">SLEP1_g33836</name>
</gene>
<evidence type="ECO:0000256" key="7">
    <source>
        <dbReference type="ARBA" id="ARBA00022989"/>
    </source>
</evidence>
<comment type="similarity">
    <text evidence="2">Belongs to the MCTP family.</text>
</comment>
<dbReference type="Proteomes" id="UP001054252">
    <property type="component" value="Unassembled WGS sequence"/>
</dbReference>
<evidence type="ECO:0000313" key="12">
    <source>
        <dbReference type="Proteomes" id="UP001054252"/>
    </source>
</evidence>
<dbReference type="PANTHER" id="PTHR31425:SF26">
    <property type="entry name" value="PROTEIN QUIRKY-LIKE"/>
    <property type="match status" value="1"/>
</dbReference>
<dbReference type="SUPFAM" id="SSF49562">
    <property type="entry name" value="C2 domain (Calcium/lipid-binding domain, CaLB)"/>
    <property type="match status" value="3"/>
</dbReference>
<dbReference type="PROSITE" id="PS50004">
    <property type="entry name" value="C2"/>
    <property type="match status" value="3"/>
</dbReference>
<evidence type="ECO:0000256" key="2">
    <source>
        <dbReference type="ARBA" id="ARBA00007923"/>
    </source>
</evidence>
<keyword evidence="12" id="KW-1185">Reference proteome</keyword>
<evidence type="ECO:0000259" key="10">
    <source>
        <dbReference type="PROSITE" id="PS50004"/>
    </source>
</evidence>
<reference evidence="11 12" key="1">
    <citation type="journal article" date="2021" name="Commun. Biol.">
        <title>The genome of Shorea leprosula (Dipterocarpaceae) highlights the ecological relevance of drought in aseasonal tropical rainforests.</title>
        <authorList>
            <person name="Ng K.K.S."/>
            <person name="Kobayashi M.J."/>
            <person name="Fawcett J.A."/>
            <person name="Hatakeyama M."/>
            <person name="Paape T."/>
            <person name="Ng C.H."/>
            <person name="Ang C.C."/>
            <person name="Tnah L.H."/>
            <person name="Lee C.T."/>
            <person name="Nishiyama T."/>
            <person name="Sese J."/>
            <person name="O'Brien M.J."/>
            <person name="Copetti D."/>
            <person name="Mohd Noor M.I."/>
            <person name="Ong R.C."/>
            <person name="Putra M."/>
            <person name="Sireger I.Z."/>
            <person name="Indrioko S."/>
            <person name="Kosugi Y."/>
            <person name="Izuno A."/>
            <person name="Isagi Y."/>
            <person name="Lee S.L."/>
            <person name="Shimizu K.K."/>
        </authorList>
    </citation>
    <scope>NUCLEOTIDE SEQUENCE [LARGE SCALE GENOMIC DNA]</scope>
    <source>
        <strain evidence="11">214</strain>
    </source>
</reference>
<dbReference type="GO" id="GO:0046872">
    <property type="term" value="F:metal ion binding"/>
    <property type="evidence" value="ECO:0007669"/>
    <property type="project" value="UniProtKB-KW"/>
</dbReference>
<dbReference type="Pfam" id="PF08372">
    <property type="entry name" value="PRT_C"/>
    <property type="match status" value="1"/>
</dbReference>
<dbReference type="CDD" id="cd08379">
    <property type="entry name" value="C2D_MCTP_PRT_plant"/>
    <property type="match status" value="1"/>
</dbReference>
<evidence type="ECO:0000256" key="9">
    <source>
        <dbReference type="SAM" id="Phobius"/>
    </source>
</evidence>
<dbReference type="AlphaFoldDB" id="A0AAV5KHV6"/>
<evidence type="ECO:0000256" key="4">
    <source>
        <dbReference type="ARBA" id="ARBA00022723"/>
    </source>
</evidence>
<dbReference type="InterPro" id="IPR047259">
    <property type="entry name" value="QUIRKY-like"/>
</dbReference>
<comment type="caution">
    <text evidence="11">The sequence shown here is derived from an EMBL/GenBank/DDBJ whole genome shotgun (WGS) entry which is preliminary data.</text>
</comment>
<evidence type="ECO:0000256" key="1">
    <source>
        <dbReference type="ARBA" id="ARBA00004141"/>
    </source>
</evidence>
<dbReference type="InterPro" id="IPR035892">
    <property type="entry name" value="C2_domain_sf"/>
</dbReference>
<proteinExistence type="inferred from homology"/>
<protein>
    <recommendedName>
        <fullName evidence="10">C2 domain-containing protein</fullName>
    </recommendedName>
</protein>
<sequence>MSNEKVDFSLKETSPKIGGGRVSGSERLTSSFDLVEQLHFLYVRIVRARGLAEPCDPFVEIKIGNYRATSRDFENRFDPEWNQVFAFTKDRIQAVSVEVSVRDKVSAAIIGVVSFPISDIPSRVPPDSPLAPIWYILEDQDGKKGERGELMMTVWMGTQADEVFPEAWHADAAAVSGESITNTRSKVYLSPRLWYLRINIIQAQDLVFPNRNRKPEVLVKGILGHLVLRSRVSKDNSINPTWNEDMMFVAAEPFDDPLTLTVEDKIGENMEECLGKCVIHLSKVQKRNLPMAASANWYNLERIVKEGEEGRDVRFASRLHMRVSLDGGYHVADESTYYSSDFRATAKMLWKAPIGVLELGILNATGLIPMKSKNQKGTTDAYCVAKYGPKWVRTRTIVDSLVPKWHEQYTWEVYDPYTVISIGVFDNCHLEGGRGRDQTIGKVRIRLSTLQSDRIYTLSYPLIVLHLGGVKKMGELQLAVRFTCSNLTNLLICYSQPLFPKMHYSHPLSVFQIDSLRDQASNILCLRLSRAEPPLRREVVEYMLDVGSNMWSMRKGKANFARIVAALDGLVVAWKYLNEICKWKNPTGTVFAHFLFLVVLANPQMIIVAFFVGCFFLGLWNFRNRPRRPLHMDTKISLAETATPDELDEEFDRFPSAAPVNRLRVRYDRLRGIAGRCILVMGDIATQLERFRSLLSWRDPRATMLFVAFCFVASVVVFVTPYKVLLAVGGFYVMRHPRLRVSLPSAPQNFFRRLPTRLDSML</sequence>
<feature type="domain" description="C2" evidence="10">
    <location>
        <begin position="22"/>
        <end position="135"/>
    </location>
</feature>
<name>A0AAV5KHV6_9ROSI</name>
<dbReference type="SMART" id="SM00239">
    <property type="entry name" value="C2"/>
    <property type="match status" value="3"/>
</dbReference>
<accession>A0AAV5KHV6</accession>
<dbReference type="InterPro" id="IPR047255">
    <property type="entry name" value="C2D_MCTP_PRT_plant"/>
</dbReference>
<evidence type="ECO:0000313" key="11">
    <source>
        <dbReference type="EMBL" id="GKV24197.1"/>
    </source>
</evidence>
<keyword evidence="8 9" id="KW-0472">Membrane</keyword>
<organism evidence="11 12">
    <name type="scientific">Rubroshorea leprosula</name>
    <dbReference type="NCBI Taxonomy" id="152421"/>
    <lineage>
        <taxon>Eukaryota</taxon>
        <taxon>Viridiplantae</taxon>
        <taxon>Streptophyta</taxon>
        <taxon>Embryophyta</taxon>
        <taxon>Tracheophyta</taxon>
        <taxon>Spermatophyta</taxon>
        <taxon>Magnoliopsida</taxon>
        <taxon>eudicotyledons</taxon>
        <taxon>Gunneridae</taxon>
        <taxon>Pentapetalae</taxon>
        <taxon>rosids</taxon>
        <taxon>malvids</taxon>
        <taxon>Malvales</taxon>
        <taxon>Dipterocarpaceae</taxon>
        <taxon>Rubroshorea</taxon>
    </lineage>
</organism>
<dbReference type="CDD" id="cd08378">
    <property type="entry name" value="C2B_MCTP_PRT_plant"/>
    <property type="match status" value="1"/>
</dbReference>
<feature type="transmembrane region" description="Helical" evidence="9">
    <location>
        <begin position="589"/>
        <end position="622"/>
    </location>
</feature>
<evidence type="ECO:0000256" key="5">
    <source>
        <dbReference type="ARBA" id="ARBA00022737"/>
    </source>
</evidence>
<evidence type="ECO:0000256" key="8">
    <source>
        <dbReference type="ARBA" id="ARBA00023136"/>
    </source>
</evidence>
<evidence type="ECO:0000256" key="6">
    <source>
        <dbReference type="ARBA" id="ARBA00022837"/>
    </source>
</evidence>
<dbReference type="EMBL" id="BPVZ01000065">
    <property type="protein sequence ID" value="GKV24197.1"/>
    <property type="molecule type" value="Genomic_DNA"/>
</dbReference>
<keyword evidence="6" id="KW-0106">Calcium</keyword>
<dbReference type="InterPro" id="IPR000008">
    <property type="entry name" value="C2_dom"/>
</dbReference>
<dbReference type="CDD" id="cd04019">
    <property type="entry name" value="C2C_MCTP_PRT_plant"/>
    <property type="match status" value="1"/>
</dbReference>
<feature type="domain" description="C2" evidence="10">
    <location>
        <begin position="338"/>
        <end position="460"/>
    </location>
</feature>